<dbReference type="NCBIfam" id="NF045960">
    <property type="entry name" value="MHO_1580_fam"/>
    <property type="match status" value="1"/>
</dbReference>
<organism evidence="1 2">
    <name type="scientific">Mycoplasma zalophidermidis</name>
    <dbReference type="NCBI Taxonomy" id="398174"/>
    <lineage>
        <taxon>Bacteria</taxon>
        <taxon>Bacillati</taxon>
        <taxon>Mycoplasmatota</taxon>
        <taxon>Mollicutes</taxon>
        <taxon>Mycoplasmataceae</taxon>
        <taxon>Mycoplasma</taxon>
    </lineage>
</organism>
<evidence type="ECO:0000313" key="1">
    <source>
        <dbReference type="EMBL" id="MBU4693556.1"/>
    </source>
</evidence>
<keyword evidence="2" id="KW-1185">Reference proteome</keyword>
<dbReference type="RefSeq" id="WP_216567795.1">
    <property type="nucleotide sequence ID" value="NZ_JAHMHK010000001.1"/>
</dbReference>
<gene>
    <name evidence="1" type="ORF">KQ878_01500</name>
</gene>
<comment type="caution">
    <text evidence="1">The sequence shown here is derived from an EMBL/GenBank/DDBJ whole genome shotgun (WGS) entry which is preliminary data.</text>
</comment>
<dbReference type="Proteomes" id="UP000812267">
    <property type="component" value="Unassembled WGS sequence"/>
</dbReference>
<evidence type="ECO:0008006" key="3">
    <source>
        <dbReference type="Google" id="ProtNLM"/>
    </source>
</evidence>
<sequence length="435" mass="50509">MKIDPYRFICKKISSNDKSEGLNKYDLNLYSYSTAIRAKGNVLLIRGRVEIKRFFKDDRFYISFIFATPDYSKYSNLFEYSFKNLLISINNKPLDNKKLSFRETIYNLKDEDAKKLDSLFNYDKSSFKAKPKDNIKICNVIISSDLLGLKFSELNSITVQNTGFKKEIWDIKKQKNNVSEYFMDAKNNFAGFDLAEKYQFDFGELDGDILGTKTQYLHTDLEFSNFGIKRIVNFAKEKIQSDENTGWKQKNKSGYTFKNFDDYRLIMNMNQSLSTHGISEIDSDICNHITKKQISSKIYESIYSTGTQRSEYTFGNPTTFDYKSGLIVDSKSFSDVGLFIPYNFKGQLNTIYKYIFDNGGLDKKSDLITVNISQRQEVVNRLLDVNDGLIKLKISNSKTLSGEPQYEFDSKDIEEIIKQNDINISIFEQYKDLND</sequence>
<accession>A0ABS6DRY7</accession>
<protein>
    <recommendedName>
        <fullName evidence="3">DUF31 domain-containing protein</fullName>
    </recommendedName>
</protein>
<dbReference type="EMBL" id="JAHMHK010000001">
    <property type="protein sequence ID" value="MBU4693556.1"/>
    <property type="molecule type" value="Genomic_DNA"/>
</dbReference>
<evidence type="ECO:0000313" key="2">
    <source>
        <dbReference type="Proteomes" id="UP000812267"/>
    </source>
</evidence>
<name>A0ABS6DRY7_9MOLU</name>
<reference evidence="1" key="1">
    <citation type="submission" date="2021-06" db="EMBL/GenBank/DDBJ databases">
        <title>Novel Mycoplasma species detected in California sea lions (Zalophus californianus) from the USA.</title>
        <authorList>
            <person name="Volokhov D.V."/>
            <person name="Furtak V.A."/>
            <person name="Zagorodnyaya T.A."/>
        </authorList>
    </citation>
    <scope>NUCLEOTIDE SEQUENCE [LARGE SCALE GENOMIC DNA]</scope>
    <source>
        <strain evidence="1">CSL 4779</strain>
    </source>
</reference>
<proteinExistence type="predicted"/>